<evidence type="ECO:0000313" key="2">
    <source>
        <dbReference type="EMBL" id="ETM00180.1"/>
    </source>
</evidence>
<dbReference type="AlphaFoldDB" id="W2LU18"/>
<feature type="non-terminal residue" evidence="2">
    <location>
        <position position="1"/>
    </location>
</feature>
<protein>
    <submittedName>
        <fullName evidence="2">Uncharacterized protein</fullName>
    </submittedName>
</protein>
<gene>
    <name evidence="2" type="ORF">L917_03067</name>
</gene>
<accession>W2LU18</accession>
<dbReference type="Proteomes" id="UP000054423">
    <property type="component" value="Unassembled WGS sequence"/>
</dbReference>
<name>W2LU18_PHYNI</name>
<feature type="region of interest" description="Disordered" evidence="1">
    <location>
        <begin position="22"/>
        <end position="52"/>
    </location>
</feature>
<organism evidence="2">
    <name type="scientific">Phytophthora nicotianae</name>
    <name type="common">Potato buckeye rot agent</name>
    <name type="synonym">Phytophthora parasitica</name>
    <dbReference type="NCBI Taxonomy" id="4792"/>
    <lineage>
        <taxon>Eukaryota</taxon>
        <taxon>Sar</taxon>
        <taxon>Stramenopiles</taxon>
        <taxon>Oomycota</taxon>
        <taxon>Peronosporomycetes</taxon>
        <taxon>Peronosporales</taxon>
        <taxon>Peronosporaceae</taxon>
        <taxon>Phytophthora</taxon>
    </lineage>
</organism>
<sequence>KSQRVGGWTRQKLVNRNKEAVNQELVGTGLPSRRLDASGRPPPPSSTSDDYSTWTWTVDQQKLECTSRKLSVAKNTNKAARVAILQGYDESQTGMELLLENQRFS</sequence>
<evidence type="ECO:0000256" key="1">
    <source>
        <dbReference type="SAM" id="MobiDB-lite"/>
    </source>
</evidence>
<reference evidence="2" key="1">
    <citation type="submission" date="2013-11" db="EMBL/GenBank/DDBJ databases">
        <title>The Genome Sequence of Phytophthora parasitica CHvinca01.</title>
        <authorList>
            <consortium name="The Broad Institute Genomics Platform"/>
            <person name="Russ C."/>
            <person name="Tyler B."/>
            <person name="Panabieres F."/>
            <person name="Shan W."/>
            <person name="Tripathy S."/>
            <person name="Grunwald N."/>
            <person name="Machado M."/>
            <person name="Johnson C.S."/>
            <person name="Arredondo F."/>
            <person name="Hong C."/>
            <person name="Coffey M."/>
            <person name="Young S.K."/>
            <person name="Zeng Q."/>
            <person name="Gargeya S."/>
            <person name="Fitzgerald M."/>
            <person name="Abouelleil A."/>
            <person name="Alvarado L."/>
            <person name="Chapman S.B."/>
            <person name="Gainer-Dewar J."/>
            <person name="Goldberg J."/>
            <person name="Griggs A."/>
            <person name="Gujja S."/>
            <person name="Hansen M."/>
            <person name="Howarth C."/>
            <person name="Imamovic A."/>
            <person name="Ireland A."/>
            <person name="Larimer J."/>
            <person name="McCowan C."/>
            <person name="Murphy C."/>
            <person name="Pearson M."/>
            <person name="Poon T.W."/>
            <person name="Priest M."/>
            <person name="Roberts A."/>
            <person name="Saif S."/>
            <person name="Shea T."/>
            <person name="Sykes S."/>
            <person name="Wortman J."/>
            <person name="Nusbaum C."/>
            <person name="Birren B."/>
        </authorList>
    </citation>
    <scope>NUCLEOTIDE SEQUENCE [LARGE SCALE GENOMIC DNA]</scope>
    <source>
        <strain evidence="2">CHvinca01</strain>
    </source>
</reference>
<dbReference type="EMBL" id="KI678124">
    <property type="protein sequence ID" value="ETM00180.1"/>
    <property type="molecule type" value="Genomic_DNA"/>
</dbReference>
<proteinExistence type="predicted"/>